<evidence type="ECO:0000313" key="5">
    <source>
        <dbReference type="Proteomes" id="UP000738402"/>
    </source>
</evidence>
<accession>A0AAN6D2D0</accession>
<sequence>MITTETTKLTAAMMKANSHCKAITLVKSWPNPRPNISKLVLNPMDQSCRDWEVDSEPIADVLDRNSAMSEVEGQKVEQIDDKNQFTQGKLLLVEKVAPKEMQRVVNGEMRAHYFTDGSLVLCCNSLVKEDFDNEKHLEQHCHQPIDVGHNEEPCERGPVVLSKVAKQEQEYCSVGRQQERRDNQGLLRENLRFSSHDEES</sequence>
<protein>
    <submittedName>
        <fullName evidence="2">Uncharacterized protein</fullName>
    </submittedName>
</protein>
<evidence type="ECO:0000313" key="3">
    <source>
        <dbReference type="EMBL" id="KAG7762405.1"/>
    </source>
</evidence>
<dbReference type="Proteomes" id="UP000738402">
    <property type="component" value="Unassembled WGS sequence"/>
</dbReference>
<comment type="caution">
    <text evidence="2">The sequence shown here is derived from an EMBL/GenBank/DDBJ whole genome shotgun (WGS) entry which is preliminary data.</text>
</comment>
<evidence type="ECO:0000256" key="1">
    <source>
        <dbReference type="SAM" id="MobiDB-lite"/>
    </source>
</evidence>
<gene>
    <name evidence="2" type="ORF">KL933_004244</name>
    <name evidence="3" type="ORF">KL946_004521</name>
</gene>
<proteinExistence type="predicted"/>
<keyword evidence="4" id="KW-1185">Reference proteome</keyword>
<evidence type="ECO:0000313" key="2">
    <source>
        <dbReference type="EMBL" id="KAG7725230.1"/>
    </source>
</evidence>
<evidence type="ECO:0000313" key="4">
    <source>
        <dbReference type="Proteomes" id="UP000697297"/>
    </source>
</evidence>
<feature type="region of interest" description="Disordered" evidence="1">
    <location>
        <begin position="172"/>
        <end position="200"/>
    </location>
</feature>
<dbReference type="EMBL" id="JAHLUN010000014">
    <property type="protein sequence ID" value="KAG7762405.1"/>
    <property type="molecule type" value="Genomic_DNA"/>
</dbReference>
<feature type="compositionally biased region" description="Basic and acidic residues" evidence="1">
    <location>
        <begin position="177"/>
        <end position="200"/>
    </location>
</feature>
<dbReference type="Proteomes" id="UP000697297">
    <property type="component" value="Unassembled WGS sequence"/>
</dbReference>
<reference evidence="2 4" key="1">
    <citation type="journal article" date="2021" name="G3 (Bethesda)">
        <title>Genomic diversity, chromosomal rearrangements, and interspecies hybridization in the ogataea polymorpha species complex.</title>
        <authorList>
            <person name="Hanson S.J."/>
            <person name="Cinneide E.O."/>
            <person name="Salzberg L.I."/>
            <person name="Wolfe K.H."/>
            <person name="McGowan J."/>
            <person name="Fitzpatrick D.A."/>
            <person name="Matlin K."/>
        </authorList>
    </citation>
    <scope>NUCLEOTIDE SEQUENCE</scope>
    <source>
        <strain evidence="3">81-436-3</strain>
        <strain evidence="2">83-405-1</strain>
    </source>
</reference>
<organism evidence="2 5">
    <name type="scientific">Ogataea haglerorum</name>
    <dbReference type="NCBI Taxonomy" id="1937702"/>
    <lineage>
        <taxon>Eukaryota</taxon>
        <taxon>Fungi</taxon>
        <taxon>Dikarya</taxon>
        <taxon>Ascomycota</taxon>
        <taxon>Saccharomycotina</taxon>
        <taxon>Pichiomycetes</taxon>
        <taxon>Pichiales</taxon>
        <taxon>Pichiaceae</taxon>
        <taxon>Ogataea</taxon>
    </lineage>
</organism>
<name>A0AAN6D2D0_9ASCO</name>
<dbReference type="AlphaFoldDB" id="A0AAN6D2D0"/>
<dbReference type="EMBL" id="JAHLUH010000013">
    <property type="protein sequence ID" value="KAG7725230.1"/>
    <property type="molecule type" value="Genomic_DNA"/>
</dbReference>